<dbReference type="CDD" id="cd00099">
    <property type="entry name" value="IgV"/>
    <property type="match status" value="1"/>
</dbReference>
<reference evidence="9" key="3">
    <citation type="journal article" date="2014" name="Nature">
        <title>Elephant shark genome provides unique insights into gnathostome evolution.</title>
        <authorList>
            <consortium name="International Elephant Shark Genome Sequencing Consortium"/>
            <person name="Venkatesh B."/>
            <person name="Lee A.P."/>
            <person name="Ravi V."/>
            <person name="Maurya A.K."/>
            <person name="Lian M.M."/>
            <person name="Swann J.B."/>
            <person name="Ohta Y."/>
            <person name="Flajnik M.F."/>
            <person name="Sutoh Y."/>
            <person name="Kasahara M."/>
            <person name="Hoon S."/>
            <person name="Gangu V."/>
            <person name="Roy S.W."/>
            <person name="Irimia M."/>
            <person name="Korzh V."/>
            <person name="Kondrychyn I."/>
            <person name="Lim Z.W."/>
            <person name="Tay B.H."/>
            <person name="Tohari S."/>
            <person name="Kong K.W."/>
            <person name="Ho S."/>
            <person name="Lorente-Galdos B."/>
            <person name="Quilez J."/>
            <person name="Marques-Bonet T."/>
            <person name="Raney B.J."/>
            <person name="Ingham P.W."/>
            <person name="Tay A."/>
            <person name="Hillier L.W."/>
            <person name="Minx P."/>
            <person name="Boehm T."/>
            <person name="Wilson R.K."/>
            <person name="Brenner S."/>
            <person name="Warren W.C."/>
        </authorList>
    </citation>
    <scope>NUCLEOTIDE SEQUENCE [LARGE SCALE GENOMIC DNA]</scope>
</reference>
<dbReference type="PANTHER" id="PTHR19367">
    <property type="entry name" value="T-CELL RECEPTOR ALPHA CHAIN V REGION"/>
    <property type="match status" value="1"/>
</dbReference>
<dbReference type="InterPro" id="IPR013783">
    <property type="entry name" value="Ig-like_fold"/>
</dbReference>
<keyword evidence="5" id="KW-0391">Immunity</keyword>
<evidence type="ECO:0000313" key="9">
    <source>
        <dbReference type="Proteomes" id="UP000314986"/>
    </source>
</evidence>
<proteinExistence type="predicted"/>
<dbReference type="GeneTree" id="ENSGT01030000234557"/>
<reference evidence="8" key="4">
    <citation type="submission" date="2025-08" db="UniProtKB">
        <authorList>
            <consortium name="Ensembl"/>
        </authorList>
    </citation>
    <scope>IDENTIFICATION</scope>
</reference>
<dbReference type="AlphaFoldDB" id="A0A4W3IFP0"/>
<feature type="domain" description="Ig-like" evidence="7">
    <location>
        <begin position="126"/>
        <end position="241"/>
    </location>
</feature>
<keyword evidence="4" id="KW-0393">Immunoglobulin domain</keyword>
<dbReference type="Ensembl" id="ENSCMIT00000026076.1">
    <property type="protein sequence ID" value="ENSCMIP00000025653.1"/>
    <property type="gene ID" value="ENSCMIG00000011273.1"/>
</dbReference>
<evidence type="ECO:0000256" key="4">
    <source>
        <dbReference type="ARBA" id="ARBA00023319"/>
    </source>
</evidence>
<dbReference type="PANTHER" id="PTHR19367:SF18">
    <property type="entry name" value="T CELL RECEPTOR ALPHA VARIABLE 16"/>
    <property type="match status" value="1"/>
</dbReference>
<keyword evidence="3" id="KW-0675">Receptor</keyword>
<evidence type="ECO:0000256" key="5">
    <source>
        <dbReference type="ARBA" id="ARBA00043266"/>
    </source>
</evidence>
<dbReference type="Pfam" id="PF07686">
    <property type="entry name" value="V-set"/>
    <property type="match status" value="2"/>
</dbReference>
<name>A0A4W3IFP0_CALMI</name>
<evidence type="ECO:0000256" key="6">
    <source>
        <dbReference type="SAM" id="SignalP"/>
    </source>
</evidence>
<keyword evidence="5" id="KW-1279">T cell receptor</keyword>
<evidence type="ECO:0000256" key="2">
    <source>
        <dbReference type="ARBA" id="ARBA00023130"/>
    </source>
</evidence>
<keyword evidence="2" id="KW-1064">Adaptive immunity</keyword>
<dbReference type="Proteomes" id="UP000314986">
    <property type="component" value="Unassembled WGS sequence"/>
</dbReference>
<reference evidence="9" key="1">
    <citation type="journal article" date="2006" name="Science">
        <title>Ancient noncoding elements conserved in the human genome.</title>
        <authorList>
            <person name="Venkatesh B."/>
            <person name="Kirkness E.F."/>
            <person name="Loh Y.H."/>
            <person name="Halpern A.L."/>
            <person name="Lee A.P."/>
            <person name="Johnson J."/>
            <person name="Dandona N."/>
            <person name="Viswanathan L.D."/>
            <person name="Tay A."/>
            <person name="Venter J.C."/>
            <person name="Strausberg R.L."/>
            <person name="Brenner S."/>
        </authorList>
    </citation>
    <scope>NUCLEOTIDE SEQUENCE [LARGE SCALE GENOMIC DNA]</scope>
</reference>
<keyword evidence="9" id="KW-1185">Reference proteome</keyword>
<reference evidence="8" key="5">
    <citation type="submission" date="2025-09" db="UniProtKB">
        <authorList>
            <consortium name="Ensembl"/>
        </authorList>
    </citation>
    <scope>IDENTIFICATION</scope>
</reference>
<feature type="chain" id="PRO_5021307355" description="Ig-like domain-containing protein" evidence="6">
    <location>
        <begin position="20"/>
        <end position="301"/>
    </location>
</feature>
<dbReference type="InterPro" id="IPR051287">
    <property type="entry name" value="TCR_variable_region"/>
</dbReference>
<evidence type="ECO:0000256" key="1">
    <source>
        <dbReference type="ARBA" id="ARBA00022729"/>
    </source>
</evidence>
<dbReference type="GO" id="GO:0042101">
    <property type="term" value="C:T cell receptor complex"/>
    <property type="evidence" value="ECO:0007669"/>
    <property type="project" value="UniProtKB-KW"/>
</dbReference>
<dbReference type="PROSITE" id="PS50835">
    <property type="entry name" value="IG_LIKE"/>
    <property type="match status" value="2"/>
</dbReference>
<protein>
    <recommendedName>
        <fullName evidence="7">Ig-like domain-containing protein</fullName>
    </recommendedName>
</protein>
<organism evidence="8 9">
    <name type="scientific">Callorhinchus milii</name>
    <name type="common">Ghost shark</name>
    <dbReference type="NCBI Taxonomy" id="7868"/>
    <lineage>
        <taxon>Eukaryota</taxon>
        <taxon>Metazoa</taxon>
        <taxon>Chordata</taxon>
        <taxon>Craniata</taxon>
        <taxon>Vertebrata</taxon>
        <taxon>Chondrichthyes</taxon>
        <taxon>Holocephali</taxon>
        <taxon>Chimaeriformes</taxon>
        <taxon>Callorhinchidae</taxon>
        <taxon>Callorhinchus</taxon>
    </lineage>
</organism>
<evidence type="ECO:0000256" key="3">
    <source>
        <dbReference type="ARBA" id="ARBA00023170"/>
    </source>
</evidence>
<dbReference type="GO" id="GO:0002250">
    <property type="term" value="P:adaptive immune response"/>
    <property type="evidence" value="ECO:0007669"/>
    <property type="project" value="UniProtKB-KW"/>
</dbReference>
<dbReference type="SUPFAM" id="SSF48726">
    <property type="entry name" value="Immunoglobulin"/>
    <property type="match status" value="2"/>
</dbReference>
<dbReference type="SMART" id="SM00406">
    <property type="entry name" value="IGv"/>
    <property type="match status" value="2"/>
</dbReference>
<reference evidence="9" key="2">
    <citation type="journal article" date="2007" name="PLoS Biol.">
        <title>Survey sequencing and comparative analysis of the elephant shark (Callorhinchus milii) genome.</title>
        <authorList>
            <person name="Venkatesh B."/>
            <person name="Kirkness E.F."/>
            <person name="Loh Y.H."/>
            <person name="Halpern A.L."/>
            <person name="Lee A.P."/>
            <person name="Johnson J."/>
            <person name="Dandona N."/>
            <person name="Viswanathan L.D."/>
            <person name="Tay A."/>
            <person name="Venter J.C."/>
            <person name="Strausberg R.L."/>
            <person name="Brenner S."/>
        </authorList>
    </citation>
    <scope>NUCLEOTIDE SEQUENCE [LARGE SCALE GENOMIC DNA]</scope>
</reference>
<dbReference type="InterPro" id="IPR003599">
    <property type="entry name" value="Ig_sub"/>
</dbReference>
<dbReference type="InterPro" id="IPR013106">
    <property type="entry name" value="Ig_V-set"/>
</dbReference>
<accession>A0A4W3IFP0</accession>
<dbReference type="SMART" id="SM00409">
    <property type="entry name" value="IG"/>
    <property type="match status" value="2"/>
</dbReference>
<dbReference type="Gene3D" id="2.60.40.10">
    <property type="entry name" value="Immunoglobulins"/>
    <property type="match status" value="2"/>
</dbReference>
<dbReference type="InterPro" id="IPR007110">
    <property type="entry name" value="Ig-like_dom"/>
</dbReference>
<evidence type="ECO:0000259" key="7">
    <source>
        <dbReference type="PROSITE" id="PS50835"/>
    </source>
</evidence>
<feature type="domain" description="Ig-like" evidence="7">
    <location>
        <begin position="26"/>
        <end position="107"/>
    </location>
</feature>
<keyword evidence="1 6" id="KW-0732">Signal</keyword>
<dbReference type="InterPro" id="IPR036179">
    <property type="entry name" value="Ig-like_dom_sf"/>
</dbReference>
<dbReference type="InParanoid" id="A0A4W3IFP0"/>
<sequence length="301" mass="34176">RAAMRLFAVCLVLGTFMSAATMVKKEGDIAILQCTYSTTESDYILYWYRHYPDKTPEFMIRRYSGNDIQNKGTGFGIRFSAQLQTSNSFASLSIAALVVSDSAVYYCAFKLTTVIDCTASLVQKLPSLYSVTQKVASVTGKEGGSVTMECHYDTSLSDYYLNWYREQQETQPHYVLQKGSDGDKDKADFAKKRFSIELQTSTKFTSLTISLLELSDSAVYYCALEPHSDVNQSETRTKTLSSLHYVIDYAKRFRSSGKFDNTLHQMERLLLYYFDDQSTSYGYGHRCYQELKGGFSSPSDW</sequence>
<feature type="signal peptide" evidence="6">
    <location>
        <begin position="1"/>
        <end position="19"/>
    </location>
</feature>
<evidence type="ECO:0000313" key="8">
    <source>
        <dbReference type="Ensembl" id="ENSCMIP00000025653.1"/>
    </source>
</evidence>